<dbReference type="NCBIfam" id="NF007479">
    <property type="entry name" value="PRK10069.1"/>
    <property type="match status" value="1"/>
</dbReference>
<dbReference type="Proteomes" id="UP001597024">
    <property type="component" value="Unassembled WGS sequence"/>
</dbReference>
<evidence type="ECO:0000259" key="4">
    <source>
        <dbReference type="PROSITE" id="PS51819"/>
    </source>
</evidence>
<dbReference type="EC" id="1.14.12.19" evidence="5"/>
<evidence type="ECO:0000256" key="2">
    <source>
        <dbReference type="ARBA" id="ARBA00022723"/>
    </source>
</evidence>
<comment type="similarity">
    <text evidence="1">Belongs to the bacterial ring-hydroxylating dioxygenase beta subunit family.</text>
</comment>
<evidence type="ECO:0000313" key="5">
    <source>
        <dbReference type="EMBL" id="MFD0883459.1"/>
    </source>
</evidence>
<feature type="domain" description="VOC" evidence="4">
    <location>
        <begin position="2"/>
        <end position="113"/>
    </location>
</feature>
<dbReference type="InterPro" id="IPR004360">
    <property type="entry name" value="Glyas_Fos-R_dOase_dom"/>
</dbReference>
<reference evidence="6" key="1">
    <citation type="journal article" date="2019" name="Int. J. Syst. Evol. Microbiol.">
        <title>The Global Catalogue of Microorganisms (GCM) 10K type strain sequencing project: providing services to taxonomists for standard genome sequencing and annotation.</title>
        <authorList>
            <consortium name="The Broad Institute Genomics Platform"/>
            <consortium name="The Broad Institute Genome Sequencing Center for Infectious Disease"/>
            <person name="Wu L."/>
            <person name="Ma J."/>
        </authorList>
    </citation>
    <scope>NUCLEOTIDE SEQUENCE [LARGE SCALE GENOMIC DNA]</scope>
    <source>
        <strain evidence="6">CCUG 62974</strain>
    </source>
</reference>
<dbReference type="InterPro" id="IPR032710">
    <property type="entry name" value="NTF2-like_dom_sf"/>
</dbReference>
<dbReference type="SUPFAM" id="SSF54427">
    <property type="entry name" value="NTF2-like"/>
    <property type="match status" value="1"/>
</dbReference>
<dbReference type="Pfam" id="PF00903">
    <property type="entry name" value="Glyoxalase"/>
    <property type="match status" value="1"/>
</dbReference>
<dbReference type="InterPro" id="IPR037523">
    <property type="entry name" value="VOC_core"/>
</dbReference>
<dbReference type="InterPro" id="IPR000391">
    <property type="entry name" value="Rng_hydr_dOase-bsu"/>
</dbReference>
<keyword evidence="3 5" id="KW-0560">Oxidoreductase</keyword>
<dbReference type="SUPFAM" id="SSF54593">
    <property type="entry name" value="Glyoxalase/Bleomycin resistance protein/Dihydroxybiphenyl dioxygenase"/>
    <property type="match status" value="1"/>
</dbReference>
<comment type="caution">
    <text evidence="5">The sequence shown here is derived from an EMBL/GenBank/DDBJ whole genome shotgun (WGS) entry which is preliminary data.</text>
</comment>
<evidence type="ECO:0000256" key="1">
    <source>
        <dbReference type="ARBA" id="ARBA00009570"/>
    </source>
</evidence>
<dbReference type="CDD" id="cd00667">
    <property type="entry name" value="ring_hydroxylating_dioxygenases_beta"/>
    <property type="match status" value="1"/>
</dbReference>
<evidence type="ECO:0000313" key="6">
    <source>
        <dbReference type="Proteomes" id="UP001597024"/>
    </source>
</evidence>
<dbReference type="Pfam" id="PF00866">
    <property type="entry name" value="Ring_hydroxyl_B"/>
    <property type="match status" value="1"/>
</dbReference>
<dbReference type="GO" id="GO:0008695">
    <property type="term" value="F:3-phenylpropionate dioxygenase activity"/>
    <property type="evidence" value="ECO:0007669"/>
    <property type="project" value="UniProtKB-EC"/>
</dbReference>
<gene>
    <name evidence="5" type="ORF">ACFQ08_02660</name>
</gene>
<organism evidence="5 6">
    <name type="scientific">Streptosporangium algeriense</name>
    <dbReference type="NCBI Taxonomy" id="1682748"/>
    <lineage>
        <taxon>Bacteria</taxon>
        <taxon>Bacillati</taxon>
        <taxon>Actinomycetota</taxon>
        <taxon>Actinomycetes</taxon>
        <taxon>Streptosporangiales</taxon>
        <taxon>Streptosporangiaceae</taxon>
        <taxon>Streptosporangium</taxon>
    </lineage>
</organism>
<protein>
    <submittedName>
        <fullName evidence="5">3-phenylpropionate/cinnamic acid dioxygenase subunit beta</fullName>
        <ecNumber evidence="5">1.14.12.19</ecNumber>
    </submittedName>
</protein>
<dbReference type="PROSITE" id="PS51819">
    <property type="entry name" value="VOC"/>
    <property type="match status" value="1"/>
</dbReference>
<accession>A0ABW3DIA4</accession>
<dbReference type="Gene3D" id="3.10.180.10">
    <property type="entry name" value="2,3-Dihydroxybiphenyl 1,2-Dioxygenase, domain 1"/>
    <property type="match status" value="1"/>
</dbReference>
<dbReference type="PANTHER" id="PTHR41534:SF2">
    <property type="entry name" value="3-PHENYLPROPIONATE_CINNAMIC ACID DIOXYGENASE SUBUNIT BETA"/>
    <property type="match status" value="1"/>
</dbReference>
<dbReference type="InterPro" id="IPR018146">
    <property type="entry name" value="Glyoxalase_1_CS"/>
</dbReference>
<keyword evidence="2" id="KW-0479">Metal-binding</keyword>
<sequence>MRFAHTSYRITDRGRSLTFYRSLGFELLQEMPVGHATHLFLGLDGSAVLELVVDPAAPAGEAGGYRHLALETGRLAQVLDRVPAERGPLTTPSGARLAFLRDPDGYEIELIESGAPSLDDLTLATAFLHREAELLDDNRVDDWFALLEEDLEYLVPLRYSRERAGGPGFSATAFHMKDSHTSMAGRVKRLSSEYAWAEDPPSRTRRFVANIRVRREDDLLHVRSNLMLYRSRGDSTDHQLLVGERHDVLRVRPGDEVGLARRTVLLDQTTLATHNLAVFL</sequence>
<name>A0ABW3DIA4_9ACTN</name>
<dbReference type="PROSITE" id="PS00934">
    <property type="entry name" value="GLYOXALASE_I_1"/>
    <property type="match status" value="1"/>
</dbReference>
<dbReference type="InterPro" id="IPR029068">
    <property type="entry name" value="Glyas_Bleomycin-R_OHBP_Dase"/>
</dbReference>
<dbReference type="EMBL" id="JBHTHX010000039">
    <property type="protein sequence ID" value="MFD0883459.1"/>
    <property type="molecule type" value="Genomic_DNA"/>
</dbReference>
<keyword evidence="6" id="KW-1185">Reference proteome</keyword>
<dbReference type="PANTHER" id="PTHR41534">
    <property type="entry name" value="BLR3401 PROTEIN"/>
    <property type="match status" value="1"/>
</dbReference>
<dbReference type="Gene3D" id="3.10.450.50">
    <property type="match status" value="1"/>
</dbReference>
<evidence type="ECO:0000256" key="3">
    <source>
        <dbReference type="ARBA" id="ARBA00023002"/>
    </source>
</evidence>
<proteinExistence type="inferred from homology"/>
<keyword evidence="5" id="KW-0223">Dioxygenase</keyword>